<gene>
    <name evidence="1" type="ORF">GCM10008171_31450</name>
</gene>
<reference evidence="1" key="2">
    <citation type="submission" date="2023-01" db="EMBL/GenBank/DDBJ databases">
        <authorList>
            <person name="Sun Q."/>
            <person name="Evtushenko L."/>
        </authorList>
    </citation>
    <scope>NUCLEOTIDE SEQUENCE</scope>
    <source>
        <strain evidence="1">VKM B-2555</strain>
    </source>
</reference>
<dbReference type="Gene3D" id="1.25.40.10">
    <property type="entry name" value="Tetratricopeptide repeat domain"/>
    <property type="match status" value="1"/>
</dbReference>
<reference evidence="1" key="1">
    <citation type="journal article" date="2014" name="Int. J. Syst. Evol. Microbiol.">
        <title>Complete genome sequence of Corynebacterium casei LMG S-19264T (=DSM 44701T), isolated from a smear-ripened cheese.</title>
        <authorList>
            <consortium name="US DOE Joint Genome Institute (JGI-PGF)"/>
            <person name="Walter F."/>
            <person name="Albersmeier A."/>
            <person name="Kalinowski J."/>
            <person name="Ruckert C."/>
        </authorList>
    </citation>
    <scope>NUCLEOTIDE SEQUENCE</scope>
    <source>
        <strain evidence="1">VKM B-2555</strain>
    </source>
</reference>
<name>A0A9W6N544_9HYPH</name>
<dbReference type="AlphaFoldDB" id="A0A9W6N544"/>
<protein>
    <recommendedName>
        <fullName evidence="3">Glycosyl transferase family 2</fullName>
    </recommendedName>
</protein>
<evidence type="ECO:0008006" key="3">
    <source>
        <dbReference type="Google" id="ProtNLM"/>
    </source>
</evidence>
<evidence type="ECO:0000313" key="1">
    <source>
        <dbReference type="EMBL" id="GLK77891.1"/>
    </source>
</evidence>
<evidence type="ECO:0000313" key="2">
    <source>
        <dbReference type="Proteomes" id="UP001143364"/>
    </source>
</evidence>
<proteinExistence type="predicted"/>
<dbReference type="InterPro" id="IPR011990">
    <property type="entry name" value="TPR-like_helical_dom_sf"/>
</dbReference>
<dbReference type="SUPFAM" id="SSF48452">
    <property type="entry name" value="TPR-like"/>
    <property type="match status" value="2"/>
</dbReference>
<dbReference type="Pfam" id="PF13704">
    <property type="entry name" value="Glyco_tranf_2_4"/>
    <property type="match status" value="1"/>
</dbReference>
<accession>A0A9W6N544</accession>
<comment type="caution">
    <text evidence="1">The sequence shown here is derived from an EMBL/GenBank/DDBJ whole genome shotgun (WGS) entry which is preliminary data.</text>
</comment>
<dbReference type="Proteomes" id="UP001143364">
    <property type="component" value="Unassembled WGS sequence"/>
</dbReference>
<keyword evidence="2" id="KW-1185">Reference proteome</keyword>
<dbReference type="EMBL" id="BSFK01000016">
    <property type="protein sequence ID" value="GLK77891.1"/>
    <property type="molecule type" value="Genomic_DNA"/>
</dbReference>
<sequence>MDAMSGTAGRDPRMDTIEAAVRDGDFARAQDILATFSDTPEGNPQRLALEAACAAGRGDFDEAVRIWRRCDELFGLVGEDLGAFGLALEQSGRIPDALSVYRRLQVTREGDCLGAWEEARLQGLLGEHAAVLNVLEAALQTAPSRKIEIRLRAVRARRAAIVGRFAEALADYVLLARLQPQNPRGLLGQVQVHLKNFDEASARAALAEAAARHPDDMRLLGSEARLLLQYGDDDAFVVFVGKLAALPLSDDVYRGLISNLFRSRVWFFTEELRRRLLAAAGDAGRQEILLGVLSRQVSSPDENLSAARKAMDGLAAHPDSPAGLAARVRLATALIEAGLLAEAETMAGQLAISVRDWPHAPAIMGELLEWMAVRRGDVEAARRAYWRRRRMHAHNDRTDELDCVRMPPGAPPEVAVVCQLRNERVMLPAFFQHYRALGIERFVMIDNGSTDGSFEHLLAQPDVELYRTYAPFRRAESGNAWTNPLIGRPDYVRTLCLRVDADEHLVYPHYETRPIAMLWRHMQAEGSEVLAGFMLDMFPETTDQLQAEDFVAASTFYDLPPEPAPATSCPYVAHRGGPRRRFMDGPAVLLTKCSGLRGGGAVEQVHMSHFASPATVSSVSMALLHYKFRPDVFERAVRVAGERQYASGSQSYSRYGSLQTDQRRMLRSDDTRVFNGSAGLVANGVLRSTPAWDDGVRPAPVRAG</sequence>
<organism evidence="1 2">
    <name type="scientific">Methylopila jiangsuensis</name>
    <dbReference type="NCBI Taxonomy" id="586230"/>
    <lineage>
        <taxon>Bacteria</taxon>
        <taxon>Pseudomonadati</taxon>
        <taxon>Pseudomonadota</taxon>
        <taxon>Alphaproteobacteria</taxon>
        <taxon>Hyphomicrobiales</taxon>
        <taxon>Methylopilaceae</taxon>
        <taxon>Methylopila</taxon>
    </lineage>
</organism>